<feature type="compositionally biased region" description="Basic residues" evidence="1">
    <location>
        <begin position="11"/>
        <end position="20"/>
    </location>
</feature>
<sequence length="122" mass="14214">MRQRTPERRNNSRSRNHSRNRSFSCSRESGFCWYHRKFQERAKRCNSPCSYKKTNPPRSNCDYLLAAAYFTSLFIKDKSSNIAFLIDTGSDVSVLPASILRKGKETVFSNYQPLIHLLSTLR</sequence>
<keyword evidence="4" id="KW-1185">Reference proteome</keyword>
<dbReference type="GO" id="GO:0006508">
    <property type="term" value="P:proteolysis"/>
    <property type="evidence" value="ECO:0007669"/>
    <property type="project" value="InterPro"/>
</dbReference>
<evidence type="ECO:0000256" key="1">
    <source>
        <dbReference type="SAM" id="MobiDB-lite"/>
    </source>
</evidence>
<dbReference type="Proteomes" id="UP000887116">
    <property type="component" value="Unassembled WGS sequence"/>
</dbReference>
<feature type="compositionally biased region" description="Basic and acidic residues" evidence="1">
    <location>
        <begin position="1"/>
        <end position="10"/>
    </location>
</feature>
<dbReference type="PROSITE" id="PS00141">
    <property type="entry name" value="ASP_PROTEASE"/>
    <property type="match status" value="1"/>
</dbReference>
<feature type="domain" description="Peptidase A2" evidence="2">
    <location>
        <begin position="82"/>
        <end position="96"/>
    </location>
</feature>
<proteinExistence type="predicted"/>
<accession>A0A8X6KRH4</accession>
<comment type="caution">
    <text evidence="3">The sequence shown here is derived from an EMBL/GenBank/DDBJ whole genome shotgun (WGS) entry which is preliminary data.</text>
</comment>
<dbReference type="PROSITE" id="PS50175">
    <property type="entry name" value="ASP_PROT_RETROV"/>
    <property type="match status" value="1"/>
</dbReference>
<dbReference type="InterPro" id="IPR001995">
    <property type="entry name" value="Peptidase_A2_cat"/>
</dbReference>
<evidence type="ECO:0000313" key="4">
    <source>
        <dbReference type="Proteomes" id="UP000887116"/>
    </source>
</evidence>
<evidence type="ECO:0000313" key="3">
    <source>
        <dbReference type="EMBL" id="GFQ82369.1"/>
    </source>
</evidence>
<dbReference type="InterPro" id="IPR001969">
    <property type="entry name" value="Aspartic_peptidase_AS"/>
</dbReference>
<dbReference type="EMBL" id="BMAO01012571">
    <property type="protein sequence ID" value="GFQ82369.1"/>
    <property type="molecule type" value="Genomic_DNA"/>
</dbReference>
<name>A0A8X6KRH4_TRICU</name>
<feature type="region of interest" description="Disordered" evidence="1">
    <location>
        <begin position="1"/>
        <end position="26"/>
    </location>
</feature>
<protein>
    <recommendedName>
        <fullName evidence="2">Peptidase A2 domain-containing protein</fullName>
    </recommendedName>
</protein>
<reference evidence="3" key="1">
    <citation type="submission" date="2020-07" db="EMBL/GenBank/DDBJ databases">
        <title>Multicomponent nature underlies the extraordinary mechanical properties of spider dragline silk.</title>
        <authorList>
            <person name="Kono N."/>
            <person name="Nakamura H."/>
            <person name="Mori M."/>
            <person name="Yoshida Y."/>
            <person name="Ohtoshi R."/>
            <person name="Malay A.D."/>
            <person name="Moran D.A.P."/>
            <person name="Tomita M."/>
            <person name="Numata K."/>
            <person name="Arakawa K."/>
        </authorList>
    </citation>
    <scope>NUCLEOTIDE SEQUENCE</scope>
</reference>
<organism evidence="3 4">
    <name type="scientific">Trichonephila clavata</name>
    <name type="common">Joro spider</name>
    <name type="synonym">Nephila clavata</name>
    <dbReference type="NCBI Taxonomy" id="2740835"/>
    <lineage>
        <taxon>Eukaryota</taxon>
        <taxon>Metazoa</taxon>
        <taxon>Ecdysozoa</taxon>
        <taxon>Arthropoda</taxon>
        <taxon>Chelicerata</taxon>
        <taxon>Arachnida</taxon>
        <taxon>Araneae</taxon>
        <taxon>Araneomorphae</taxon>
        <taxon>Entelegynae</taxon>
        <taxon>Araneoidea</taxon>
        <taxon>Nephilidae</taxon>
        <taxon>Trichonephila</taxon>
    </lineage>
</organism>
<gene>
    <name evidence="3" type="ORF">TNCT_411301</name>
</gene>
<evidence type="ECO:0000259" key="2">
    <source>
        <dbReference type="PROSITE" id="PS50175"/>
    </source>
</evidence>
<dbReference type="OrthoDB" id="6420822at2759"/>
<dbReference type="GO" id="GO:0004190">
    <property type="term" value="F:aspartic-type endopeptidase activity"/>
    <property type="evidence" value="ECO:0007669"/>
    <property type="project" value="InterPro"/>
</dbReference>
<dbReference type="AlphaFoldDB" id="A0A8X6KRH4"/>